<dbReference type="RefSeq" id="WP_091902700.1">
    <property type="nucleotide sequence ID" value="NZ_FOYX01000001.1"/>
</dbReference>
<dbReference type="EMBL" id="FOYX01000001">
    <property type="protein sequence ID" value="SFR66598.1"/>
    <property type="molecule type" value="Genomic_DNA"/>
</dbReference>
<sequence>MKKGLNYSLGIIFVIMILGSCQPSVVFGDAQPVTVDPLTNIPDIYRGIYWCNVDSASLYVDDKAIVRRKEFLIKTTLQEIETDPDLELVKDKLYVNDWEGYFPVTEKGDTITSQIILRDTIFAISDKQLVKTFRGHLVLNFKLNNDSWEVLVVSQSSDGVLTISKAAIPEDLAKLDSITAINFLKDSERTQTQIYLKPTAKEFARIYDDGLLFSKSCTYYERIFPLKEIID</sequence>
<keyword evidence="2" id="KW-1185">Reference proteome</keyword>
<dbReference type="STRING" id="440514.SAMN04488010_1796"/>
<dbReference type="Proteomes" id="UP000199462">
    <property type="component" value="Unassembled WGS sequence"/>
</dbReference>
<name>A0A1I6IIS3_9FLAO</name>
<evidence type="ECO:0000313" key="2">
    <source>
        <dbReference type="Proteomes" id="UP000199462"/>
    </source>
</evidence>
<organism evidence="1 2">
    <name type="scientific">Maribacter stanieri</name>
    <dbReference type="NCBI Taxonomy" id="440514"/>
    <lineage>
        <taxon>Bacteria</taxon>
        <taxon>Pseudomonadati</taxon>
        <taxon>Bacteroidota</taxon>
        <taxon>Flavobacteriia</taxon>
        <taxon>Flavobacteriales</taxon>
        <taxon>Flavobacteriaceae</taxon>
        <taxon>Maribacter</taxon>
    </lineage>
</organism>
<evidence type="ECO:0000313" key="1">
    <source>
        <dbReference type="EMBL" id="SFR66598.1"/>
    </source>
</evidence>
<proteinExistence type="predicted"/>
<accession>A0A1I6IIS3</accession>
<dbReference type="PROSITE" id="PS51257">
    <property type="entry name" value="PROKAR_LIPOPROTEIN"/>
    <property type="match status" value="1"/>
</dbReference>
<dbReference type="AlphaFoldDB" id="A0A1I6IIS3"/>
<reference evidence="2" key="1">
    <citation type="submission" date="2016-10" db="EMBL/GenBank/DDBJ databases">
        <authorList>
            <person name="Varghese N."/>
            <person name="Submissions S."/>
        </authorList>
    </citation>
    <scope>NUCLEOTIDE SEQUENCE [LARGE SCALE GENOMIC DNA]</scope>
    <source>
        <strain evidence="2">DSM 19891</strain>
    </source>
</reference>
<protein>
    <submittedName>
        <fullName evidence="1">Uncharacterized protein</fullName>
    </submittedName>
</protein>
<gene>
    <name evidence="1" type="ORF">SAMN04488010_1796</name>
</gene>